<dbReference type="SUPFAM" id="SSF54106">
    <property type="entry name" value="LysM domain"/>
    <property type="match status" value="1"/>
</dbReference>
<evidence type="ECO:0000256" key="5">
    <source>
        <dbReference type="ARBA" id="ARBA00022801"/>
    </source>
</evidence>
<dbReference type="InterPro" id="IPR038063">
    <property type="entry name" value="Transpep_catalytic_dom"/>
</dbReference>
<dbReference type="InterPro" id="IPR005490">
    <property type="entry name" value="LD_TPept_cat_dom"/>
</dbReference>
<dbReference type="InterPro" id="IPR036779">
    <property type="entry name" value="LysM_dom_sf"/>
</dbReference>
<keyword evidence="6 9" id="KW-0133">Cell shape</keyword>
<evidence type="ECO:0000256" key="9">
    <source>
        <dbReference type="PROSITE-ProRule" id="PRU01373"/>
    </source>
</evidence>
<dbReference type="SUPFAM" id="SSF141523">
    <property type="entry name" value="L,D-transpeptidase catalytic domain-like"/>
    <property type="match status" value="1"/>
</dbReference>
<gene>
    <name evidence="12" type="ORF">CleRT_02830</name>
</gene>
<dbReference type="PANTHER" id="PTHR30582">
    <property type="entry name" value="L,D-TRANSPEPTIDASE"/>
    <property type="match status" value="1"/>
</dbReference>
<dbReference type="Gene3D" id="2.40.440.10">
    <property type="entry name" value="L,D-transpeptidase catalytic domain-like"/>
    <property type="match status" value="1"/>
</dbReference>
<keyword evidence="13" id="KW-1185">Reference proteome</keyword>
<dbReference type="Gene3D" id="3.10.350.10">
    <property type="entry name" value="LysM domain"/>
    <property type="match status" value="1"/>
</dbReference>
<comment type="similarity">
    <text evidence="2">Belongs to the YkuD family.</text>
</comment>
<evidence type="ECO:0000256" key="8">
    <source>
        <dbReference type="ARBA" id="ARBA00023316"/>
    </source>
</evidence>
<dbReference type="Pfam" id="PF01476">
    <property type="entry name" value="LysM"/>
    <property type="match status" value="1"/>
</dbReference>
<proteinExistence type="inferred from homology"/>
<dbReference type="SMART" id="SM00257">
    <property type="entry name" value="LysM"/>
    <property type="match status" value="1"/>
</dbReference>
<evidence type="ECO:0000256" key="6">
    <source>
        <dbReference type="ARBA" id="ARBA00022960"/>
    </source>
</evidence>
<keyword evidence="3" id="KW-0328">Glycosyltransferase</keyword>
<evidence type="ECO:0000259" key="10">
    <source>
        <dbReference type="PROSITE" id="PS51782"/>
    </source>
</evidence>
<dbReference type="Proteomes" id="UP000063965">
    <property type="component" value="Chromosome"/>
</dbReference>
<organism evidence="12 13">
    <name type="scientific">Candidatus Coxiella mudrowiae</name>
    <dbReference type="NCBI Taxonomy" id="2054173"/>
    <lineage>
        <taxon>Bacteria</taxon>
        <taxon>Pseudomonadati</taxon>
        <taxon>Pseudomonadota</taxon>
        <taxon>Gammaproteobacteria</taxon>
        <taxon>Legionellales</taxon>
        <taxon>Coxiellaceae</taxon>
        <taxon>Coxiella</taxon>
    </lineage>
</organism>
<evidence type="ECO:0000313" key="13">
    <source>
        <dbReference type="Proteomes" id="UP000063965"/>
    </source>
</evidence>
<feature type="active site" description="Nucleophile" evidence="9">
    <location>
        <position position="207"/>
    </location>
</feature>
<evidence type="ECO:0000256" key="7">
    <source>
        <dbReference type="ARBA" id="ARBA00022984"/>
    </source>
</evidence>
<keyword evidence="5" id="KW-0378">Hydrolase</keyword>
<evidence type="ECO:0000313" key="12">
    <source>
        <dbReference type="EMBL" id="AKQ33273.1"/>
    </source>
</evidence>
<dbReference type="Pfam" id="PF03734">
    <property type="entry name" value="YkuD"/>
    <property type="match status" value="1"/>
</dbReference>
<feature type="domain" description="LysM" evidence="10">
    <location>
        <begin position="40"/>
        <end position="84"/>
    </location>
</feature>
<sequence length="310" mass="35237">MIMKIFRLFCLFFLFSLVFPTFTLRFLLPSNENNLFGKIQFATVQNGDTFSSIAQHYDVGYYELVETNPEVDPDHPIPGTVLIISTQYLLPHIPRNGIVINLASMRLFYFPQRKNYFYTFPVGIGKFNWSTPLGKLQIIQKIKNPVWVVPDSIFRYRQEQGDPVPKVVPSGPDNPLGYYALRLSEPTYLIHGTNDPGSVGRRSSAGCIHLYPDDIKALFNMVNLNTPVWIINQPYVVGWNEGKLYIEAHLPLEEQRKKLLANTSEIVTGLVNSLSKTDEAAYQIDWQKANEIVKEHIGVPTSVSYATTGF</sequence>
<comment type="pathway">
    <text evidence="1 9">Cell wall biogenesis; peptidoglycan biosynthesis.</text>
</comment>
<dbReference type="PROSITE" id="PS51782">
    <property type="entry name" value="LYSM"/>
    <property type="match status" value="1"/>
</dbReference>
<dbReference type="CDD" id="cd00118">
    <property type="entry name" value="LysM"/>
    <property type="match status" value="1"/>
</dbReference>
<evidence type="ECO:0000256" key="2">
    <source>
        <dbReference type="ARBA" id="ARBA00005992"/>
    </source>
</evidence>
<accession>A0ABM5UTL8</accession>
<keyword evidence="4" id="KW-0808">Transferase</keyword>
<evidence type="ECO:0000256" key="4">
    <source>
        <dbReference type="ARBA" id="ARBA00022679"/>
    </source>
</evidence>
<evidence type="ECO:0000256" key="1">
    <source>
        <dbReference type="ARBA" id="ARBA00004752"/>
    </source>
</evidence>
<feature type="domain" description="L,D-TPase catalytic" evidence="11">
    <location>
        <begin position="96"/>
        <end position="231"/>
    </location>
</feature>
<reference evidence="12 13" key="1">
    <citation type="journal article" date="2015" name="Genome Biol. Evol.">
        <title>Distinctive Genome Reduction Rates Revealed by Genomic Analyses of Two Coxiella-Like Endosymbionts in Ticks.</title>
        <authorList>
            <person name="Gottlieb Y."/>
            <person name="Lalzar I."/>
            <person name="Klasson L."/>
        </authorList>
    </citation>
    <scope>NUCLEOTIDE SEQUENCE [LARGE SCALE GENOMIC DNA]</scope>
    <source>
        <strain evidence="12 13">CRt</strain>
    </source>
</reference>
<keyword evidence="7 9" id="KW-0573">Peptidoglycan synthesis</keyword>
<dbReference type="InterPro" id="IPR018392">
    <property type="entry name" value="LysM"/>
</dbReference>
<keyword evidence="8 9" id="KW-0961">Cell wall biogenesis/degradation</keyword>
<dbReference type="InterPro" id="IPR050979">
    <property type="entry name" value="LD-transpeptidase"/>
</dbReference>
<dbReference type="RefSeq" id="WP_235379134.1">
    <property type="nucleotide sequence ID" value="NZ_CP011126.1"/>
</dbReference>
<evidence type="ECO:0000256" key="3">
    <source>
        <dbReference type="ARBA" id="ARBA00022676"/>
    </source>
</evidence>
<feature type="active site" description="Proton donor/acceptor" evidence="9">
    <location>
        <position position="191"/>
    </location>
</feature>
<protein>
    <submittedName>
        <fullName evidence="12">Exported protein</fullName>
    </submittedName>
</protein>
<dbReference type="PROSITE" id="PS52029">
    <property type="entry name" value="LD_TPASE"/>
    <property type="match status" value="1"/>
</dbReference>
<evidence type="ECO:0000259" key="11">
    <source>
        <dbReference type="PROSITE" id="PS52029"/>
    </source>
</evidence>
<name>A0ABM5UTL8_9COXI</name>
<dbReference type="EMBL" id="CP011126">
    <property type="protein sequence ID" value="AKQ33273.1"/>
    <property type="molecule type" value="Genomic_DNA"/>
</dbReference>
<dbReference type="PANTHER" id="PTHR30582:SF24">
    <property type="entry name" value="L,D-TRANSPEPTIDASE ERFK_SRFK-RELATED"/>
    <property type="match status" value="1"/>
</dbReference>
<dbReference type="CDD" id="cd16913">
    <property type="entry name" value="YkuD_like"/>
    <property type="match status" value="1"/>
</dbReference>